<dbReference type="Gene3D" id="1.10.20.10">
    <property type="entry name" value="Histone, subunit A"/>
    <property type="match status" value="1"/>
</dbReference>
<sequence>MKNRNKMTKFPVARIKKIMQKDEEVGKVAQATPIVISKALELFLSMMIDRACEVTTSRGSKKVEAYHLKHAIETTEMLDFLKEIVQAVPDPSAGGTVDLDLVDAETSTSTGAKRSRKGKKVDPDSATVPQKRRRRKKEEKSAEMVVEEGDGAGTVEEEESEHRPYRREENWDDDDENGD</sequence>
<feature type="compositionally biased region" description="Basic and acidic residues" evidence="3">
    <location>
        <begin position="160"/>
        <end position="169"/>
    </location>
</feature>
<reference evidence="5 6" key="1">
    <citation type="journal article" date="2012" name="New Phytol.">
        <title>Insight into trade-off between wood decay and parasitism from the genome of a fungal forest pathogen.</title>
        <authorList>
            <person name="Olson A."/>
            <person name="Aerts A."/>
            <person name="Asiegbu F."/>
            <person name="Belbahri L."/>
            <person name="Bouzid O."/>
            <person name="Broberg A."/>
            <person name="Canback B."/>
            <person name="Coutinho P.M."/>
            <person name="Cullen D."/>
            <person name="Dalman K."/>
            <person name="Deflorio G."/>
            <person name="van Diepen L.T."/>
            <person name="Dunand C."/>
            <person name="Duplessis S."/>
            <person name="Durling M."/>
            <person name="Gonthier P."/>
            <person name="Grimwood J."/>
            <person name="Fossdal C.G."/>
            <person name="Hansson D."/>
            <person name="Henrissat B."/>
            <person name="Hietala A."/>
            <person name="Himmelstrand K."/>
            <person name="Hoffmeister D."/>
            <person name="Hogberg N."/>
            <person name="James T.Y."/>
            <person name="Karlsson M."/>
            <person name="Kohler A."/>
            <person name="Kues U."/>
            <person name="Lee Y.H."/>
            <person name="Lin Y.C."/>
            <person name="Lind M."/>
            <person name="Lindquist E."/>
            <person name="Lombard V."/>
            <person name="Lucas S."/>
            <person name="Lunden K."/>
            <person name="Morin E."/>
            <person name="Murat C."/>
            <person name="Park J."/>
            <person name="Raffaello T."/>
            <person name="Rouze P."/>
            <person name="Salamov A."/>
            <person name="Schmutz J."/>
            <person name="Solheim H."/>
            <person name="Stahlberg J."/>
            <person name="Velez H."/>
            <person name="de Vries R.P."/>
            <person name="Wiebenga A."/>
            <person name="Woodward S."/>
            <person name="Yakovlev I."/>
            <person name="Garbelotto M."/>
            <person name="Martin F."/>
            <person name="Grigoriev I.V."/>
            <person name="Stenlid J."/>
        </authorList>
    </citation>
    <scope>NUCLEOTIDE SEQUENCE [LARGE SCALE GENOMIC DNA]</scope>
    <source>
        <strain evidence="5 6">TC 32-1</strain>
    </source>
</reference>
<dbReference type="GO" id="GO:0016251">
    <property type="term" value="F:RNA polymerase II general transcription initiation factor activity"/>
    <property type="evidence" value="ECO:0007669"/>
    <property type="project" value="TreeGrafter"/>
</dbReference>
<dbReference type="OrthoDB" id="653904at2759"/>
<dbReference type="CDD" id="cd22906">
    <property type="entry name" value="HFD_DRAP1"/>
    <property type="match status" value="1"/>
</dbReference>
<comment type="subcellular location">
    <subcellularLocation>
        <location evidence="1">Nucleus</location>
    </subcellularLocation>
</comment>
<dbReference type="GO" id="GO:0046982">
    <property type="term" value="F:protein heterodimerization activity"/>
    <property type="evidence" value="ECO:0007669"/>
    <property type="project" value="InterPro"/>
</dbReference>
<dbReference type="KEGG" id="hir:HETIRDRAFT_422057"/>
<gene>
    <name evidence="5" type="ORF">HETIRDRAFT_422057</name>
</gene>
<dbReference type="EMBL" id="KI925464">
    <property type="protein sequence ID" value="ETW76656.1"/>
    <property type="molecule type" value="Genomic_DNA"/>
</dbReference>
<keyword evidence="6" id="KW-1185">Reference proteome</keyword>
<dbReference type="STRING" id="747525.W4JUT0"/>
<dbReference type="FunCoup" id="W4JUT0">
    <property type="interactions" value="164"/>
</dbReference>
<dbReference type="InterPro" id="IPR009072">
    <property type="entry name" value="Histone-fold"/>
</dbReference>
<proteinExistence type="predicted"/>
<feature type="domain" description="Transcription factor CBF/NF-Y/archaeal histone" evidence="4">
    <location>
        <begin position="9"/>
        <end position="72"/>
    </location>
</feature>
<dbReference type="AlphaFoldDB" id="W4JUT0"/>
<evidence type="ECO:0000256" key="1">
    <source>
        <dbReference type="ARBA" id="ARBA00004123"/>
    </source>
</evidence>
<dbReference type="RefSeq" id="XP_009551539.1">
    <property type="nucleotide sequence ID" value="XM_009553244.1"/>
</dbReference>
<dbReference type="InterPro" id="IPR050568">
    <property type="entry name" value="Transcr_DNA_Rep_Reg"/>
</dbReference>
<dbReference type="GeneID" id="20673773"/>
<dbReference type="Pfam" id="PF00808">
    <property type="entry name" value="CBFD_NFYB_HMF"/>
    <property type="match status" value="1"/>
</dbReference>
<dbReference type="HOGENOM" id="CLU_045277_3_0_1"/>
<evidence type="ECO:0000259" key="4">
    <source>
        <dbReference type="Pfam" id="PF00808"/>
    </source>
</evidence>
<evidence type="ECO:0000256" key="2">
    <source>
        <dbReference type="ARBA" id="ARBA00023242"/>
    </source>
</evidence>
<organism evidence="5 6">
    <name type="scientific">Heterobasidion irregulare (strain TC 32-1)</name>
    <dbReference type="NCBI Taxonomy" id="747525"/>
    <lineage>
        <taxon>Eukaryota</taxon>
        <taxon>Fungi</taxon>
        <taxon>Dikarya</taxon>
        <taxon>Basidiomycota</taxon>
        <taxon>Agaricomycotina</taxon>
        <taxon>Agaricomycetes</taxon>
        <taxon>Russulales</taxon>
        <taxon>Bondarzewiaceae</taxon>
        <taxon>Heterobasidion</taxon>
        <taxon>Heterobasidion annosum species complex</taxon>
    </lineage>
</organism>
<dbReference type="SUPFAM" id="SSF47113">
    <property type="entry name" value="Histone-fold"/>
    <property type="match status" value="1"/>
</dbReference>
<dbReference type="InterPro" id="IPR003958">
    <property type="entry name" value="CBFA_NFYB_domain"/>
</dbReference>
<dbReference type="PANTHER" id="PTHR10252">
    <property type="entry name" value="HISTONE-LIKE TRANSCRIPTION FACTOR CCAAT-RELATED"/>
    <property type="match status" value="1"/>
</dbReference>
<dbReference type="GO" id="GO:0001046">
    <property type="term" value="F:core promoter sequence-specific DNA binding"/>
    <property type="evidence" value="ECO:0007669"/>
    <property type="project" value="TreeGrafter"/>
</dbReference>
<feature type="compositionally biased region" description="Acidic residues" evidence="3">
    <location>
        <begin position="145"/>
        <end position="159"/>
    </location>
</feature>
<keyword evidence="2" id="KW-0539">Nucleus</keyword>
<feature type="compositionally biased region" description="Acidic residues" evidence="3">
    <location>
        <begin position="170"/>
        <end position="179"/>
    </location>
</feature>
<dbReference type="Proteomes" id="UP000030671">
    <property type="component" value="Unassembled WGS sequence"/>
</dbReference>
<dbReference type="InParanoid" id="W4JUT0"/>
<evidence type="ECO:0000256" key="3">
    <source>
        <dbReference type="SAM" id="MobiDB-lite"/>
    </source>
</evidence>
<accession>W4JUT0</accession>
<name>W4JUT0_HETIT</name>
<feature type="region of interest" description="Disordered" evidence="3">
    <location>
        <begin position="92"/>
        <end position="179"/>
    </location>
</feature>
<dbReference type="eggNOG" id="KOG1659">
    <property type="taxonomic scope" value="Eukaryota"/>
</dbReference>
<protein>
    <recommendedName>
        <fullName evidence="4">Transcription factor CBF/NF-Y/archaeal histone domain-containing protein</fullName>
    </recommendedName>
</protein>
<dbReference type="GO" id="GO:0017054">
    <property type="term" value="C:negative cofactor 2 complex"/>
    <property type="evidence" value="ECO:0007669"/>
    <property type="project" value="TreeGrafter"/>
</dbReference>
<evidence type="ECO:0000313" key="6">
    <source>
        <dbReference type="Proteomes" id="UP000030671"/>
    </source>
</evidence>
<evidence type="ECO:0000313" key="5">
    <source>
        <dbReference type="EMBL" id="ETW76656.1"/>
    </source>
</evidence>
<dbReference type="PANTHER" id="PTHR10252:SF5">
    <property type="entry name" value="DR1-ASSOCIATED COREPRESSOR"/>
    <property type="match status" value="1"/>
</dbReference>